<sequence length="358" mass="38433">MRIRKRAPPVAATAAAEEELRLQQFSCPAVSGSLSNRGRSDSDGVHHVDGGSCRIVAPAASMEAPAAGGLCTTDCQNVESEATRRPRPTDGTISPVSMESSSTQETCTSLQSNDGEQDHRPTPTIVFKSSTDHISSNTKGGHGSEGGEHVPGSLNIFSNLDSSVTMDADRASNSSVLFQSLVHVFDRAGKEGFTASEAVSEIVQQGLPGLEEGSKRFNVQEESWAQFRKRKRRAPVSQRELSIGPTQCKRYDGRGWQCTQKTEEGCSFCEHHQALINKRNLRLKLAKVGSGTKGSSGADYKLNGGVQLSTGIQTKIVPEMDAVAKSQKQVKPSDGVLKLQVQPQEQLKAAKARSLKSK</sequence>
<accession>A0ABP0UDC8</accession>
<dbReference type="Pfam" id="PF08879">
    <property type="entry name" value="WRC"/>
    <property type="match status" value="1"/>
</dbReference>
<feature type="compositionally biased region" description="Polar residues" evidence="2">
    <location>
        <begin position="91"/>
        <end position="114"/>
    </location>
</feature>
<proteinExistence type="predicted"/>
<dbReference type="PANTHER" id="PTHR34122">
    <property type="entry name" value="EXPRESSED PROTEIN-RELATED"/>
    <property type="match status" value="1"/>
</dbReference>
<feature type="compositionally biased region" description="Polar residues" evidence="2">
    <location>
        <begin position="127"/>
        <end position="139"/>
    </location>
</feature>
<keyword evidence="5" id="KW-1185">Reference proteome</keyword>
<evidence type="ECO:0000259" key="3">
    <source>
        <dbReference type="PROSITE" id="PS51667"/>
    </source>
</evidence>
<dbReference type="PANTHER" id="PTHR34122:SF4">
    <property type="entry name" value="WRC DOMAIN-CONTAINING PROTEIN"/>
    <property type="match status" value="1"/>
</dbReference>
<dbReference type="PROSITE" id="PS51667">
    <property type="entry name" value="WRC"/>
    <property type="match status" value="1"/>
</dbReference>
<keyword evidence="1" id="KW-0539">Nucleus</keyword>
<protein>
    <recommendedName>
        <fullName evidence="3">WRC domain-containing protein</fullName>
    </recommendedName>
</protein>
<feature type="region of interest" description="Disordered" evidence="2">
    <location>
        <begin position="79"/>
        <end position="152"/>
    </location>
</feature>
<feature type="domain" description="WRC" evidence="3">
    <location>
        <begin position="242"/>
        <end position="286"/>
    </location>
</feature>
<dbReference type="EMBL" id="OZ019895">
    <property type="protein sequence ID" value="CAK9219416.1"/>
    <property type="molecule type" value="Genomic_DNA"/>
</dbReference>
<evidence type="ECO:0000313" key="5">
    <source>
        <dbReference type="Proteomes" id="UP001497512"/>
    </source>
</evidence>
<dbReference type="Proteomes" id="UP001497512">
    <property type="component" value="Chromosome 3"/>
</dbReference>
<feature type="region of interest" description="Disordered" evidence="2">
    <location>
        <begin position="324"/>
        <end position="358"/>
    </location>
</feature>
<dbReference type="InterPro" id="IPR014977">
    <property type="entry name" value="WRC_dom"/>
</dbReference>
<evidence type="ECO:0000256" key="2">
    <source>
        <dbReference type="SAM" id="MobiDB-lite"/>
    </source>
</evidence>
<gene>
    <name evidence="4" type="ORF">CSSPTR1EN2_LOCUS14485</name>
</gene>
<organism evidence="4 5">
    <name type="scientific">Sphagnum troendelagicum</name>
    <dbReference type="NCBI Taxonomy" id="128251"/>
    <lineage>
        <taxon>Eukaryota</taxon>
        <taxon>Viridiplantae</taxon>
        <taxon>Streptophyta</taxon>
        <taxon>Embryophyta</taxon>
        <taxon>Bryophyta</taxon>
        <taxon>Sphagnophytina</taxon>
        <taxon>Sphagnopsida</taxon>
        <taxon>Sphagnales</taxon>
        <taxon>Sphagnaceae</taxon>
        <taxon>Sphagnum</taxon>
    </lineage>
</organism>
<evidence type="ECO:0000256" key="1">
    <source>
        <dbReference type="ARBA" id="ARBA00023242"/>
    </source>
</evidence>
<evidence type="ECO:0000313" key="4">
    <source>
        <dbReference type="EMBL" id="CAK9219416.1"/>
    </source>
</evidence>
<reference evidence="4" key="1">
    <citation type="submission" date="2024-02" db="EMBL/GenBank/DDBJ databases">
        <authorList>
            <consortium name="ELIXIR-Norway"/>
            <consortium name="Elixir Norway"/>
        </authorList>
    </citation>
    <scope>NUCLEOTIDE SEQUENCE</scope>
</reference>
<name>A0ABP0UDC8_9BRYO</name>